<keyword evidence="10" id="KW-0067">ATP-binding</keyword>
<keyword evidence="6" id="KW-0808">Transferase</keyword>
<dbReference type="EMBL" id="CP016540">
    <property type="protein sequence ID" value="ANU26184.1"/>
    <property type="molecule type" value="Genomic_DNA"/>
</dbReference>
<name>A0A1B1RZ34_9BACL</name>
<keyword evidence="12" id="KW-0902">Two-component regulatory system</keyword>
<dbReference type="GO" id="GO:0005886">
    <property type="term" value="C:plasma membrane"/>
    <property type="evidence" value="ECO:0007669"/>
    <property type="project" value="UniProtKB-SubCell"/>
</dbReference>
<evidence type="ECO:0000256" key="14">
    <source>
        <dbReference type="SAM" id="Phobius"/>
    </source>
</evidence>
<evidence type="ECO:0000256" key="7">
    <source>
        <dbReference type="ARBA" id="ARBA00022692"/>
    </source>
</evidence>
<reference evidence="16" key="1">
    <citation type="submission" date="2016-10" db="EMBL/GenBank/DDBJ databases">
        <authorList>
            <person name="See-Too W.S."/>
        </authorList>
    </citation>
    <scope>NUCLEOTIDE SEQUENCE</scope>
    <source>
        <strain evidence="16">L10.15</strain>
    </source>
</reference>
<dbReference type="SUPFAM" id="SSF55890">
    <property type="entry name" value="Sporulation response regulatory protein Spo0B"/>
    <property type="match status" value="1"/>
</dbReference>
<dbReference type="NCBIfam" id="NF008298">
    <property type="entry name" value="PRK11086.1"/>
    <property type="match status" value="1"/>
</dbReference>
<evidence type="ECO:0000256" key="10">
    <source>
        <dbReference type="ARBA" id="ARBA00022840"/>
    </source>
</evidence>
<dbReference type="Proteomes" id="UP000053354">
    <property type="component" value="Chromosome"/>
</dbReference>
<dbReference type="RefSeq" id="WP_049694822.1">
    <property type="nucleotide sequence ID" value="NZ_CP016540.2"/>
</dbReference>
<evidence type="ECO:0000256" key="8">
    <source>
        <dbReference type="ARBA" id="ARBA00022741"/>
    </source>
</evidence>
<evidence type="ECO:0000256" key="5">
    <source>
        <dbReference type="ARBA" id="ARBA00022553"/>
    </source>
</evidence>
<keyword evidence="9 16" id="KW-0418">Kinase</keyword>
<keyword evidence="11 14" id="KW-1133">Transmembrane helix</keyword>
<dbReference type="SUPFAM" id="SSF103190">
    <property type="entry name" value="Sensory domain-like"/>
    <property type="match status" value="1"/>
</dbReference>
<dbReference type="InterPro" id="IPR000014">
    <property type="entry name" value="PAS"/>
</dbReference>
<evidence type="ECO:0000313" key="17">
    <source>
        <dbReference type="Proteomes" id="UP000053354"/>
    </source>
</evidence>
<dbReference type="KEGG" id="pll:I858_003950"/>
<keyword evidence="4" id="KW-1003">Cell membrane</keyword>
<dbReference type="InterPro" id="IPR005467">
    <property type="entry name" value="His_kinase_dom"/>
</dbReference>
<proteinExistence type="predicted"/>
<dbReference type="InterPro" id="IPR003594">
    <property type="entry name" value="HATPase_dom"/>
</dbReference>
<evidence type="ECO:0000256" key="1">
    <source>
        <dbReference type="ARBA" id="ARBA00000085"/>
    </source>
</evidence>
<evidence type="ECO:0000256" key="12">
    <source>
        <dbReference type="ARBA" id="ARBA00023012"/>
    </source>
</evidence>
<evidence type="ECO:0000256" key="13">
    <source>
        <dbReference type="ARBA" id="ARBA00023136"/>
    </source>
</evidence>
<feature type="transmembrane region" description="Helical" evidence="14">
    <location>
        <begin position="12"/>
        <end position="31"/>
    </location>
</feature>
<keyword evidence="17" id="KW-1185">Reference proteome</keyword>
<dbReference type="InterPro" id="IPR029151">
    <property type="entry name" value="Sensor-like_sf"/>
</dbReference>
<comment type="subcellular location">
    <subcellularLocation>
        <location evidence="2">Cell membrane</location>
        <topology evidence="2">Multi-pass membrane protein</topology>
    </subcellularLocation>
</comment>
<comment type="catalytic activity">
    <reaction evidence="1">
        <text>ATP + protein L-histidine = ADP + protein N-phospho-L-histidine.</text>
        <dbReference type="EC" id="2.7.13.3"/>
    </reaction>
</comment>
<dbReference type="InterPro" id="IPR036890">
    <property type="entry name" value="HATPase_C_sf"/>
</dbReference>
<dbReference type="InterPro" id="IPR013767">
    <property type="entry name" value="PAS_fold"/>
</dbReference>
<evidence type="ECO:0000256" key="3">
    <source>
        <dbReference type="ARBA" id="ARBA00012438"/>
    </source>
</evidence>
<organism evidence="16 17">
    <name type="scientific">Planococcus versutus</name>
    <dbReference type="NCBI Taxonomy" id="1302659"/>
    <lineage>
        <taxon>Bacteria</taxon>
        <taxon>Bacillati</taxon>
        <taxon>Bacillota</taxon>
        <taxon>Bacilli</taxon>
        <taxon>Bacillales</taxon>
        <taxon>Caryophanaceae</taxon>
        <taxon>Planococcus</taxon>
    </lineage>
</organism>
<protein>
    <recommendedName>
        <fullName evidence="3">histidine kinase</fullName>
        <ecNumber evidence="3">2.7.13.3</ecNumber>
    </recommendedName>
</protein>
<evidence type="ECO:0000256" key="4">
    <source>
        <dbReference type="ARBA" id="ARBA00022475"/>
    </source>
</evidence>
<dbReference type="STRING" id="1302659.I858_003950"/>
<dbReference type="InterPro" id="IPR016120">
    <property type="entry name" value="Sig_transdc_His_kin_SpoOB"/>
</dbReference>
<sequence>MNSPRFKLSSIIIFFICLVVLISLSVTIFLITNVTSRNIENQLEQKAINTSRTVAESQIVKSGLVFSEMEEGIQEYAQAVQQATNVLFVVVIDMEGVRKSHPDPKKIGKSFMGGDEIQALRGKDYTSKSTGTLGESLRSFTPVMDTEGTQLGVVVVGISLEEVQSAIQQSQFKILTGSATGLLVGIIGAFWLAWYIKKSLFGLEPYSIARIHEERNQMLQSVYEGVIAIDVDSKVVLVNKSARRIFHQAGLMTKEPIGMDIGDFLPGAMLEQMLKQTAPELDEEQNFNGVSVISNRVPLIVNGHVIGAIATFRDKTEVNLLAEQLTGIRLYADTLRAQSHEFMNQLHVLLGMIKLEEYEQVKQFIAKLTDHQVHEVGAVTQHIKDPVLSGFIIGKISYARETQVELVVHCETEIPQPKDGSVTHELITILGNVIDNAIDSVQGQQQRSVAVRFSYIDELLELTVTDSGPGIALHMQETIFSKGISSKEGKNHGFGLYLSKRSVEKLEGSIDVLSDENQTIFSIVVPYEAGGELV</sequence>
<evidence type="ECO:0000313" key="16">
    <source>
        <dbReference type="EMBL" id="ANU26184.1"/>
    </source>
</evidence>
<dbReference type="SUPFAM" id="SSF55874">
    <property type="entry name" value="ATPase domain of HSP90 chaperone/DNA topoisomerase II/histidine kinase"/>
    <property type="match status" value="1"/>
</dbReference>
<evidence type="ECO:0000256" key="11">
    <source>
        <dbReference type="ARBA" id="ARBA00022989"/>
    </source>
</evidence>
<dbReference type="PANTHER" id="PTHR43547">
    <property type="entry name" value="TWO-COMPONENT HISTIDINE KINASE"/>
    <property type="match status" value="1"/>
</dbReference>
<keyword evidence="8" id="KW-0547">Nucleotide-binding</keyword>
<dbReference type="PANTHER" id="PTHR43547:SF10">
    <property type="entry name" value="SENSOR HISTIDINE KINASE DCUS"/>
    <property type="match status" value="1"/>
</dbReference>
<dbReference type="Pfam" id="PF17203">
    <property type="entry name" value="sCache_3_2"/>
    <property type="match status" value="1"/>
</dbReference>
<dbReference type="CDD" id="cd00130">
    <property type="entry name" value="PAS"/>
    <property type="match status" value="1"/>
</dbReference>
<dbReference type="SUPFAM" id="SSF55785">
    <property type="entry name" value="PYP-like sensor domain (PAS domain)"/>
    <property type="match status" value="1"/>
</dbReference>
<feature type="domain" description="Histidine kinase" evidence="15">
    <location>
        <begin position="337"/>
        <end position="529"/>
    </location>
</feature>
<dbReference type="SMART" id="SM00091">
    <property type="entry name" value="PAS"/>
    <property type="match status" value="1"/>
</dbReference>
<dbReference type="SMART" id="SM00387">
    <property type="entry name" value="HATPase_c"/>
    <property type="match status" value="1"/>
</dbReference>
<feature type="transmembrane region" description="Helical" evidence="14">
    <location>
        <begin position="174"/>
        <end position="196"/>
    </location>
</feature>
<dbReference type="InterPro" id="IPR039506">
    <property type="entry name" value="SPOB_a"/>
</dbReference>
<dbReference type="Pfam" id="PF00989">
    <property type="entry name" value="PAS"/>
    <property type="match status" value="1"/>
</dbReference>
<keyword evidence="7 14" id="KW-0812">Transmembrane</keyword>
<dbReference type="Pfam" id="PF14689">
    <property type="entry name" value="SPOB_a"/>
    <property type="match status" value="1"/>
</dbReference>
<dbReference type="Gene3D" id="3.30.450.20">
    <property type="entry name" value="PAS domain"/>
    <property type="match status" value="2"/>
</dbReference>
<dbReference type="GO" id="GO:0000155">
    <property type="term" value="F:phosphorelay sensor kinase activity"/>
    <property type="evidence" value="ECO:0007669"/>
    <property type="project" value="InterPro"/>
</dbReference>
<keyword evidence="13 14" id="KW-0472">Membrane</keyword>
<evidence type="ECO:0000259" key="15">
    <source>
        <dbReference type="PROSITE" id="PS50109"/>
    </source>
</evidence>
<dbReference type="InterPro" id="IPR035965">
    <property type="entry name" value="PAS-like_dom_sf"/>
</dbReference>
<gene>
    <name evidence="16" type="ORF">I858_003950</name>
</gene>
<dbReference type="Gene3D" id="1.10.287.130">
    <property type="match status" value="1"/>
</dbReference>
<evidence type="ECO:0000256" key="6">
    <source>
        <dbReference type="ARBA" id="ARBA00022679"/>
    </source>
</evidence>
<dbReference type="PROSITE" id="PS50109">
    <property type="entry name" value="HIS_KIN"/>
    <property type="match status" value="1"/>
</dbReference>
<dbReference type="OrthoDB" id="9792686at2"/>
<evidence type="ECO:0000256" key="2">
    <source>
        <dbReference type="ARBA" id="ARBA00004651"/>
    </source>
</evidence>
<dbReference type="FunFam" id="3.30.450.20:FF:000018">
    <property type="entry name" value="Sensor histidine kinase DcuS"/>
    <property type="match status" value="1"/>
</dbReference>
<dbReference type="GO" id="GO:0005524">
    <property type="term" value="F:ATP binding"/>
    <property type="evidence" value="ECO:0007669"/>
    <property type="project" value="UniProtKB-KW"/>
</dbReference>
<dbReference type="InterPro" id="IPR033463">
    <property type="entry name" value="sCache_3"/>
</dbReference>
<keyword evidence="5" id="KW-0597">Phosphoprotein</keyword>
<dbReference type="EC" id="2.7.13.3" evidence="3"/>
<dbReference type="Pfam" id="PF02518">
    <property type="entry name" value="HATPase_c"/>
    <property type="match status" value="1"/>
</dbReference>
<dbReference type="GO" id="GO:0006355">
    <property type="term" value="P:regulation of DNA-templated transcription"/>
    <property type="evidence" value="ECO:0007669"/>
    <property type="project" value="InterPro"/>
</dbReference>
<accession>A0A1B1RZ34</accession>
<dbReference type="AlphaFoldDB" id="A0A1B1RZ34"/>
<dbReference type="Gene3D" id="3.30.565.10">
    <property type="entry name" value="Histidine kinase-like ATPase, C-terminal domain"/>
    <property type="match status" value="1"/>
</dbReference>
<evidence type="ECO:0000256" key="9">
    <source>
        <dbReference type="ARBA" id="ARBA00022777"/>
    </source>
</evidence>